<organism evidence="1 2">
    <name type="scientific">Mycobacterium malmoense</name>
    <dbReference type="NCBI Taxonomy" id="1780"/>
    <lineage>
        <taxon>Bacteria</taxon>
        <taxon>Bacillati</taxon>
        <taxon>Actinomycetota</taxon>
        <taxon>Actinomycetes</taxon>
        <taxon>Mycobacteriales</taxon>
        <taxon>Mycobacteriaceae</taxon>
        <taxon>Mycobacterium</taxon>
    </lineage>
</organism>
<evidence type="ECO:0008006" key="3">
    <source>
        <dbReference type="Google" id="ProtNLM"/>
    </source>
</evidence>
<dbReference type="Pfam" id="PF11848">
    <property type="entry name" value="DUF3368"/>
    <property type="match status" value="1"/>
</dbReference>
<gene>
    <name evidence="1" type="ORF">BST29_20320</name>
</gene>
<name>A0ABX3SM76_MYCMA</name>
<dbReference type="Proteomes" id="UP000243140">
    <property type="component" value="Unassembled WGS sequence"/>
</dbReference>
<reference evidence="1 2" key="1">
    <citation type="submission" date="2017-02" db="EMBL/GenBank/DDBJ databases">
        <title>The new phylogeny of genus Mycobacterium.</title>
        <authorList>
            <person name="Tortoli E."/>
            <person name="Trovato A."/>
            <person name="Cirillo D.M."/>
        </authorList>
    </citation>
    <scope>NUCLEOTIDE SEQUENCE [LARGE SCALE GENOMIC DNA]</scope>
    <source>
        <strain evidence="1 2">IP1130001</strain>
    </source>
</reference>
<dbReference type="InterPro" id="IPR021799">
    <property type="entry name" value="PIN-like_prokaryotic"/>
</dbReference>
<evidence type="ECO:0000313" key="1">
    <source>
        <dbReference type="EMBL" id="ORA78970.1"/>
    </source>
</evidence>
<comment type="caution">
    <text evidence="1">The sequence shown here is derived from an EMBL/GenBank/DDBJ whole genome shotgun (WGS) entry which is preliminary data.</text>
</comment>
<dbReference type="EMBL" id="MVHV01000025">
    <property type="protein sequence ID" value="ORA78970.1"/>
    <property type="molecule type" value="Genomic_DNA"/>
</dbReference>
<sequence>MTEAARWVMDTSTYTHMCRAGHASIIQDLAPHGVVLIPAEVNTEIEKGRERHPGIPGISMVNWAAHTLMTDEEESTAMRVKAALGGGRFQHLGESAVIACAHHRNLIAVLDDRAAVAQADRLKVTSIDTMWIVAEAYKSLFKRDRTQTVALVDALLETGMYLPFQDGDSFFAWAWEEGILP</sequence>
<accession>A0ABX3SM76</accession>
<proteinExistence type="predicted"/>
<keyword evidence="2" id="KW-1185">Reference proteome</keyword>
<protein>
    <recommendedName>
        <fullName evidence="3">DUF3368 domain-containing protein</fullName>
    </recommendedName>
</protein>
<evidence type="ECO:0000313" key="2">
    <source>
        <dbReference type="Proteomes" id="UP000243140"/>
    </source>
</evidence>